<dbReference type="GO" id="GO:0046872">
    <property type="term" value="F:metal ion binding"/>
    <property type="evidence" value="ECO:0007669"/>
    <property type="project" value="InterPro"/>
</dbReference>
<dbReference type="InterPro" id="IPR011249">
    <property type="entry name" value="Metalloenz_LuxS/M16"/>
</dbReference>
<dbReference type="PANTHER" id="PTHR11851:SF224">
    <property type="entry name" value="PROCESSING PROTEASE"/>
    <property type="match status" value="1"/>
</dbReference>
<organism evidence="2 3">
    <name type="scientific">Aphanizomenon flos-aquae WA102</name>
    <dbReference type="NCBI Taxonomy" id="1710896"/>
    <lineage>
        <taxon>Bacteria</taxon>
        <taxon>Bacillati</taxon>
        <taxon>Cyanobacteriota</taxon>
        <taxon>Cyanophyceae</taxon>
        <taxon>Nostocales</taxon>
        <taxon>Aphanizomenonaceae</taxon>
        <taxon>Aphanizomenon</taxon>
    </lineage>
</organism>
<reference evidence="2 3" key="1">
    <citation type="submission" date="2015-09" db="EMBL/GenBank/DDBJ databases">
        <title>Aphanizomenon flos-aquae WA102.</title>
        <authorList>
            <person name="Driscoll C."/>
        </authorList>
    </citation>
    <scope>NUCLEOTIDE SEQUENCE [LARGE SCALE GENOMIC DNA]</scope>
    <source>
        <strain evidence="2">WA102</strain>
    </source>
</reference>
<evidence type="ECO:0000313" key="3">
    <source>
        <dbReference type="Proteomes" id="UP000092093"/>
    </source>
</evidence>
<dbReference type="InterPro" id="IPR050361">
    <property type="entry name" value="MPP/UQCRC_Complex"/>
</dbReference>
<gene>
    <name evidence="2" type="ORF">AN484_27320</name>
</gene>
<dbReference type="PANTHER" id="PTHR11851">
    <property type="entry name" value="METALLOPROTEASE"/>
    <property type="match status" value="1"/>
</dbReference>
<feature type="domain" description="Peptidase M16 N-terminal" evidence="1">
    <location>
        <begin position="6"/>
        <end position="94"/>
    </location>
</feature>
<accession>A0A1B7W7V7</accession>
<evidence type="ECO:0000259" key="1">
    <source>
        <dbReference type="Pfam" id="PF00675"/>
    </source>
</evidence>
<dbReference type="SUPFAM" id="SSF63411">
    <property type="entry name" value="LuxS/MPP-like metallohydrolase"/>
    <property type="match status" value="1"/>
</dbReference>
<dbReference type="AlphaFoldDB" id="A0A1B7W7V7"/>
<dbReference type="Gene3D" id="3.30.830.10">
    <property type="entry name" value="Metalloenzyme, LuxS/M16 peptidase-like"/>
    <property type="match status" value="1"/>
</dbReference>
<dbReference type="InterPro" id="IPR011765">
    <property type="entry name" value="Pept_M16_N"/>
</dbReference>
<protein>
    <recommendedName>
        <fullName evidence="1">Peptidase M16 N-terminal domain-containing protein</fullName>
    </recommendedName>
</protein>
<dbReference type="EMBL" id="LJOW01000625">
    <property type="protein sequence ID" value="OBQ33248.1"/>
    <property type="molecule type" value="Genomic_DNA"/>
</dbReference>
<comment type="caution">
    <text evidence="2">The sequence shown here is derived from an EMBL/GenBank/DDBJ whole genome shotgun (WGS) entry which is preliminary data.</text>
</comment>
<evidence type="ECO:0000313" key="2">
    <source>
        <dbReference type="EMBL" id="OBQ33248.1"/>
    </source>
</evidence>
<name>A0A1B7W7V7_APHFL</name>
<dbReference type="Pfam" id="PF00675">
    <property type="entry name" value="Peptidase_M16"/>
    <property type="match status" value="1"/>
</dbReference>
<proteinExistence type="predicted"/>
<dbReference type="Proteomes" id="UP000092093">
    <property type="component" value="Unassembled WGS sequence"/>
</dbReference>
<sequence>MEGNRAGYTALAGEIMGAGTTTKSKAQIDEATDFIGANLSTSADGVYGASLKKHSDKLLELMSDVLLNPSFPEAELEKAKKQTISGLQSSKTDPNSISSLISSMSKYGKDHPYGENATEETVSKVTRNDIVEYYNTFFKPNVAYLVVSHRIHKTFTEFTRLSQNS</sequence>